<dbReference type="RefSeq" id="WP_048547786.1">
    <property type="nucleotide sequence ID" value="NZ_HF571038.1"/>
</dbReference>
<evidence type="ECO:0000313" key="10">
    <source>
        <dbReference type="EMBL" id="CCI55040.1"/>
    </source>
</evidence>
<dbReference type="Pfam" id="PF10590">
    <property type="entry name" value="PNP_phzG_C"/>
    <property type="match status" value="1"/>
</dbReference>
<dbReference type="GO" id="GO:0008615">
    <property type="term" value="P:pyridoxine biosynthetic process"/>
    <property type="evidence" value="ECO:0007669"/>
    <property type="project" value="UniProtKB-UniRule"/>
</dbReference>
<sequence length="228" mass="25010">MEHTHHARVDYAGEGLTEDQAGDAPFGLVQEWLAAAYARAAGSGDVPEPGSMAVASVDEGGHPNVRTVLLRFVEPGGLGFVTSLDSAKGREFAARPVAALTLTWPAMFRAIRMRGSIEEIAREEIEAYFRTRPWGSRISAWTSEQSAPVASRAVLEERYAEFAARWPDTGSPTDVPVPPRWGGFRIVPDEVEFWAGRSNRLHDRLVFSRVSPGGLDDPAAWSRARRQP</sequence>
<dbReference type="HAMAP" id="MF_01629">
    <property type="entry name" value="PdxH"/>
    <property type="match status" value="1"/>
</dbReference>
<keyword evidence="3 5" id="KW-0288">FMN</keyword>
<comment type="cofactor">
    <cofactor evidence="5 7">
        <name>FMN</name>
        <dbReference type="ChEBI" id="CHEBI:58210"/>
    </cofactor>
    <text evidence="5 7">Binds 1 FMN per subunit.</text>
</comment>
<feature type="binding site" evidence="5 7">
    <location>
        <begin position="145"/>
        <end position="146"/>
    </location>
    <ligand>
        <name>FMN</name>
        <dbReference type="ChEBI" id="CHEBI:58210"/>
    </ligand>
</feature>
<comment type="catalytic activity">
    <reaction evidence="5">
        <text>pyridoxine 5'-phosphate + O2 = pyridoxal 5'-phosphate + H2O2</text>
        <dbReference type="Rhea" id="RHEA:15149"/>
        <dbReference type="ChEBI" id="CHEBI:15379"/>
        <dbReference type="ChEBI" id="CHEBI:16240"/>
        <dbReference type="ChEBI" id="CHEBI:58589"/>
        <dbReference type="ChEBI" id="CHEBI:597326"/>
        <dbReference type="EC" id="1.4.3.5"/>
    </reaction>
</comment>
<dbReference type="SUPFAM" id="SSF50475">
    <property type="entry name" value="FMN-binding split barrel"/>
    <property type="match status" value="1"/>
</dbReference>
<comment type="function">
    <text evidence="5">Catalyzes the oxidation of either pyridoxine 5'-phosphate (PNP) or pyridoxamine 5'-phosphate (PMP) into pyridoxal 5'-phosphate (PLP).</text>
</comment>
<keyword evidence="4 5" id="KW-0560">Oxidoreductase</keyword>
<evidence type="ECO:0000256" key="5">
    <source>
        <dbReference type="HAMAP-Rule" id="MF_01629"/>
    </source>
</evidence>
<feature type="binding site" evidence="5 6">
    <location>
        <position position="132"/>
    </location>
    <ligand>
        <name>substrate</name>
    </ligand>
</feature>
<dbReference type="PANTHER" id="PTHR10851:SF0">
    <property type="entry name" value="PYRIDOXINE-5'-PHOSPHATE OXIDASE"/>
    <property type="match status" value="1"/>
</dbReference>
<comment type="pathway">
    <text evidence="5">Cofactor metabolism; pyridoxal 5'-phosphate salvage; pyridoxal 5'-phosphate from pyridoxine 5'-phosphate: step 1/1.</text>
</comment>
<keyword evidence="5" id="KW-0664">Pyridoxine biosynthesis</keyword>
<dbReference type="OrthoDB" id="9780392at2"/>
<evidence type="ECO:0000256" key="2">
    <source>
        <dbReference type="ARBA" id="ARBA00022630"/>
    </source>
</evidence>
<keyword evidence="11" id="KW-1185">Reference proteome</keyword>
<feature type="binding site" evidence="6">
    <location>
        <begin position="8"/>
        <end position="11"/>
    </location>
    <ligand>
        <name>substrate</name>
    </ligand>
</feature>
<dbReference type="NCBIfam" id="TIGR00558">
    <property type="entry name" value="pdxH"/>
    <property type="match status" value="1"/>
</dbReference>
<dbReference type="PANTHER" id="PTHR10851">
    <property type="entry name" value="PYRIDOXINE-5-PHOSPHATE OXIDASE"/>
    <property type="match status" value="1"/>
</dbReference>
<feature type="domain" description="Pyridoxamine 5'-phosphate oxidase N-terminal" evidence="8">
    <location>
        <begin position="47"/>
        <end position="161"/>
    </location>
</feature>
<evidence type="ECO:0000259" key="8">
    <source>
        <dbReference type="Pfam" id="PF01243"/>
    </source>
</evidence>
<dbReference type="PROSITE" id="PS01064">
    <property type="entry name" value="PYRIDOX_OXIDASE"/>
    <property type="match status" value="1"/>
</dbReference>
<comment type="subunit">
    <text evidence="5">Homodimer.</text>
</comment>
<feature type="binding site" evidence="5 6">
    <location>
        <position position="71"/>
    </location>
    <ligand>
        <name>substrate</name>
    </ligand>
</feature>
<evidence type="ECO:0000256" key="6">
    <source>
        <dbReference type="PIRSR" id="PIRSR000190-1"/>
    </source>
</evidence>
<organism evidence="10 11">
    <name type="scientific">Nostocoides jenkinsii Ben 74</name>
    <dbReference type="NCBI Taxonomy" id="1193518"/>
    <lineage>
        <taxon>Bacteria</taxon>
        <taxon>Bacillati</taxon>
        <taxon>Actinomycetota</taxon>
        <taxon>Actinomycetes</taxon>
        <taxon>Micrococcales</taxon>
        <taxon>Intrasporangiaceae</taxon>
        <taxon>Nostocoides</taxon>
    </lineage>
</organism>
<dbReference type="Gene3D" id="2.30.110.10">
    <property type="entry name" value="Electron Transport, Fmn-binding Protein, Chain A"/>
    <property type="match status" value="1"/>
</dbReference>
<dbReference type="UniPathway" id="UPA01068">
    <property type="reaction ID" value="UER00304"/>
</dbReference>
<dbReference type="PIRSF" id="PIRSF000190">
    <property type="entry name" value="Pyd_amn-ph_oxd"/>
    <property type="match status" value="1"/>
</dbReference>
<comment type="caution">
    <text evidence="5">Lacks conserved residue(s) required for the propagation of feature annotation.</text>
</comment>
<dbReference type="InterPro" id="IPR011576">
    <property type="entry name" value="Pyridox_Oxase_N"/>
</dbReference>
<dbReference type="InterPro" id="IPR019740">
    <property type="entry name" value="Pyridox_Oxase_CS"/>
</dbReference>
<dbReference type="InterPro" id="IPR012349">
    <property type="entry name" value="Split_barrel_FMN-bd"/>
</dbReference>
<proteinExistence type="inferred from homology"/>
<dbReference type="STRING" id="1193518.BN13_960004"/>
<keyword evidence="2 5" id="KW-0285">Flavoprotein</keyword>
<feature type="binding site" evidence="5 6">
    <location>
        <begin position="200"/>
        <end position="202"/>
    </location>
    <ligand>
        <name>substrate</name>
    </ligand>
</feature>
<dbReference type="EC" id="1.4.3.5" evidence="5"/>
<dbReference type="EMBL" id="CAJC01000212">
    <property type="protein sequence ID" value="CCI55040.1"/>
    <property type="molecule type" value="Genomic_DNA"/>
</dbReference>
<comment type="pathway">
    <text evidence="5">Cofactor metabolism; pyridoxal 5'-phosphate salvage; pyridoxal 5'-phosphate from pyridoxamine 5'-phosphate: step 1/1.</text>
</comment>
<evidence type="ECO:0000313" key="11">
    <source>
        <dbReference type="Proteomes" id="UP000035720"/>
    </source>
</evidence>
<evidence type="ECO:0000256" key="3">
    <source>
        <dbReference type="ARBA" id="ARBA00022643"/>
    </source>
</evidence>
<feature type="binding site" evidence="5 7">
    <location>
        <position position="204"/>
    </location>
    <ligand>
        <name>FMN</name>
        <dbReference type="ChEBI" id="CHEBI:58210"/>
    </ligand>
</feature>
<evidence type="ECO:0000256" key="1">
    <source>
        <dbReference type="ARBA" id="ARBA00007301"/>
    </source>
</evidence>
<feature type="binding site" evidence="5 6">
    <location>
        <position position="128"/>
    </location>
    <ligand>
        <name>substrate</name>
    </ligand>
</feature>
<dbReference type="NCBIfam" id="NF004231">
    <property type="entry name" value="PRK05679.1"/>
    <property type="match status" value="1"/>
</dbReference>
<feature type="binding site" evidence="5 7">
    <location>
        <position position="88"/>
    </location>
    <ligand>
        <name>FMN</name>
        <dbReference type="ChEBI" id="CHEBI:58210"/>
    </ligand>
</feature>
<evidence type="ECO:0000256" key="7">
    <source>
        <dbReference type="PIRSR" id="PIRSR000190-2"/>
    </source>
</evidence>
<dbReference type="Proteomes" id="UP000035720">
    <property type="component" value="Unassembled WGS sequence"/>
</dbReference>
<comment type="catalytic activity">
    <reaction evidence="5">
        <text>pyridoxamine 5'-phosphate + O2 + H2O = pyridoxal 5'-phosphate + H2O2 + NH4(+)</text>
        <dbReference type="Rhea" id="RHEA:15817"/>
        <dbReference type="ChEBI" id="CHEBI:15377"/>
        <dbReference type="ChEBI" id="CHEBI:15379"/>
        <dbReference type="ChEBI" id="CHEBI:16240"/>
        <dbReference type="ChEBI" id="CHEBI:28938"/>
        <dbReference type="ChEBI" id="CHEBI:58451"/>
        <dbReference type="ChEBI" id="CHEBI:597326"/>
        <dbReference type="EC" id="1.4.3.5"/>
    </reaction>
</comment>
<reference evidence="10 11" key="1">
    <citation type="journal article" date="2013" name="ISME J.">
        <title>A metabolic model for members of the genus Tetrasphaera involved in enhanced biological phosphorus removal.</title>
        <authorList>
            <person name="Kristiansen R."/>
            <person name="Nguyen H.T.T."/>
            <person name="Saunders A.M."/>
            <person name="Nielsen J.L."/>
            <person name="Wimmer R."/>
            <person name="Le V.Q."/>
            <person name="McIlroy S.J."/>
            <person name="Petrovski S."/>
            <person name="Seviour R.J."/>
            <person name="Calteau A."/>
            <person name="Nielsen K.L."/>
            <person name="Nielsen P.H."/>
        </authorList>
    </citation>
    <scope>NUCLEOTIDE SEQUENCE [LARGE SCALE GENOMIC DNA]</scope>
    <source>
        <strain evidence="10 11">Ben 74</strain>
    </source>
</reference>
<protein>
    <recommendedName>
        <fullName evidence="5">Pyridoxine/pyridoxamine 5'-phosphate oxidase</fullName>
        <ecNumber evidence="5">1.4.3.5</ecNumber>
    </recommendedName>
    <alternativeName>
        <fullName evidence="5">PNP/PMP oxidase</fullName>
        <shortName evidence="5">PNPOx</shortName>
    </alternativeName>
    <alternativeName>
        <fullName evidence="5">Pyridoxal 5'-phosphate synthase</fullName>
    </alternativeName>
</protein>
<comment type="similarity">
    <text evidence="1 5">Belongs to the pyridoxamine 5'-phosphate oxidase family.</text>
</comment>
<comment type="caution">
    <text evidence="10">The sequence shown here is derived from an EMBL/GenBank/DDBJ whole genome shotgun (WGS) entry which is preliminary data.</text>
</comment>
<dbReference type="InterPro" id="IPR000659">
    <property type="entry name" value="Pyridox_Oxase"/>
</dbReference>
<name>A0A077MFU5_9MICO</name>
<accession>A0A077MFU5</accession>
<feature type="binding site" evidence="5 6">
    <location>
        <position position="136"/>
    </location>
    <ligand>
        <name>substrate</name>
    </ligand>
</feature>
<dbReference type="GO" id="GO:0004733">
    <property type="term" value="F:pyridoxamine phosphate oxidase activity"/>
    <property type="evidence" value="ECO:0007669"/>
    <property type="project" value="UniProtKB-UniRule"/>
</dbReference>
<dbReference type="InterPro" id="IPR019576">
    <property type="entry name" value="Pyridoxamine_oxidase_dimer_C"/>
</dbReference>
<evidence type="ECO:0000259" key="9">
    <source>
        <dbReference type="Pfam" id="PF10590"/>
    </source>
</evidence>
<evidence type="ECO:0000256" key="4">
    <source>
        <dbReference type="ARBA" id="ARBA00023002"/>
    </source>
</evidence>
<dbReference type="GO" id="GO:0010181">
    <property type="term" value="F:FMN binding"/>
    <property type="evidence" value="ECO:0007669"/>
    <property type="project" value="UniProtKB-UniRule"/>
</dbReference>
<gene>
    <name evidence="5 10" type="primary">pdxH</name>
    <name evidence="10" type="ORF">BN13_960004</name>
</gene>
<dbReference type="Pfam" id="PF01243">
    <property type="entry name" value="PNPOx_N"/>
    <property type="match status" value="1"/>
</dbReference>
<feature type="binding site" evidence="5 7">
    <location>
        <position position="194"/>
    </location>
    <ligand>
        <name>FMN</name>
        <dbReference type="ChEBI" id="CHEBI:58210"/>
    </ligand>
</feature>
<dbReference type="AlphaFoldDB" id="A0A077MFU5"/>
<feature type="domain" description="Pyridoxine 5'-phosphate oxidase dimerisation C-terminal" evidence="9">
    <location>
        <begin position="181"/>
        <end position="228"/>
    </location>
</feature>
<feature type="binding site" evidence="5">
    <location>
        <begin position="66"/>
        <end position="71"/>
    </location>
    <ligand>
        <name>FMN</name>
        <dbReference type="ChEBI" id="CHEBI:58210"/>
    </ligand>
</feature>